<proteinExistence type="predicted"/>
<dbReference type="Gene3D" id="3.30.700.10">
    <property type="entry name" value="Glycoprotein, Type 4 Pilin"/>
    <property type="match status" value="1"/>
</dbReference>
<organism evidence="2">
    <name type="scientific">uncultured Desulfobacterium sp</name>
    <dbReference type="NCBI Taxonomy" id="201089"/>
    <lineage>
        <taxon>Bacteria</taxon>
        <taxon>Pseudomonadati</taxon>
        <taxon>Thermodesulfobacteriota</taxon>
        <taxon>Desulfobacteria</taxon>
        <taxon>Desulfobacterales</taxon>
        <taxon>Desulfobacteriaceae</taxon>
        <taxon>Desulfobacterium</taxon>
        <taxon>environmental samples</taxon>
    </lineage>
</organism>
<sequence>MNKAGNNGFTLIELIVVIFIISVMLMVSFPNIGFHESGKLKSEAALLASVLRYLNDSAITMKETYAAKFDLGRKTLIYKGPEGEKKEGIKNLASILLQTRGLVSDGEVNIFFTPMGSSESFVINLKDDDSGIGVSSNFLSGRIKIIKQDKV</sequence>
<accession>E1YJP7</accession>
<evidence type="ECO:0000313" key="2">
    <source>
        <dbReference type="EMBL" id="CBX31501.1"/>
    </source>
</evidence>
<evidence type="ECO:0000256" key="1">
    <source>
        <dbReference type="SAM" id="Phobius"/>
    </source>
</evidence>
<keyword evidence="1" id="KW-0472">Membrane</keyword>
<dbReference type="EMBL" id="FR695877">
    <property type="protein sequence ID" value="CBX31501.1"/>
    <property type="molecule type" value="Genomic_DNA"/>
</dbReference>
<dbReference type="InterPro" id="IPR012902">
    <property type="entry name" value="N_methyl_site"/>
</dbReference>
<gene>
    <name evidence="2" type="ORF">N47_E50130</name>
</gene>
<reference evidence="2" key="1">
    <citation type="journal article" date="2011" name="Environ. Microbiol.">
        <title>Genomic insights into the metabolic potential of the polycyclic aromatic hydrocarbon degrading sulfate-reducing Deltaproteobacterium N47.</title>
        <authorList>
            <person name="Bergmann F."/>
            <person name="Selesi D."/>
            <person name="Weinmaier T."/>
            <person name="Tischler P."/>
            <person name="Rattei T."/>
            <person name="Meckenstock R.U."/>
        </authorList>
    </citation>
    <scope>NUCLEOTIDE SEQUENCE</scope>
</reference>
<keyword evidence="1" id="KW-0812">Transmembrane</keyword>
<name>E1YJP7_9BACT</name>
<keyword evidence="1" id="KW-1133">Transmembrane helix</keyword>
<dbReference type="AlphaFoldDB" id="E1YJP7"/>
<dbReference type="SUPFAM" id="SSF54523">
    <property type="entry name" value="Pili subunits"/>
    <property type="match status" value="1"/>
</dbReference>
<feature type="transmembrane region" description="Helical" evidence="1">
    <location>
        <begin position="12"/>
        <end position="32"/>
    </location>
</feature>
<evidence type="ECO:0008006" key="3">
    <source>
        <dbReference type="Google" id="ProtNLM"/>
    </source>
</evidence>
<dbReference type="NCBIfam" id="TIGR02532">
    <property type="entry name" value="IV_pilin_GFxxxE"/>
    <property type="match status" value="1"/>
</dbReference>
<dbReference type="Pfam" id="PF07963">
    <property type="entry name" value="N_methyl"/>
    <property type="match status" value="1"/>
</dbReference>
<protein>
    <recommendedName>
        <fullName evidence="3">Prepilin-type N-terminal cleavage/methylation domain-containing protein</fullName>
    </recommendedName>
</protein>
<dbReference type="InterPro" id="IPR045584">
    <property type="entry name" value="Pilin-like"/>
</dbReference>